<dbReference type="InterPro" id="IPR011032">
    <property type="entry name" value="GroES-like_sf"/>
</dbReference>
<evidence type="ECO:0000259" key="3">
    <source>
        <dbReference type="SMART" id="SM00829"/>
    </source>
</evidence>
<protein>
    <submittedName>
        <fullName evidence="4">GroES-like protein</fullName>
    </submittedName>
</protein>
<dbReference type="InParanoid" id="A0A2J6TPP3"/>
<name>A0A2J6TPP3_9HELO</name>
<dbReference type="RefSeq" id="XP_024741900.1">
    <property type="nucleotide sequence ID" value="XM_024873969.1"/>
</dbReference>
<dbReference type="Proteomes" id="UP000235371">
    <property type="component" value="Unassembled WGS sequence"/>
</dbReference>
<dbReference type="AlphaFoldDB" id="A0A2J6TPP3"/>
<dbReference type="SUPFAM" id="SSF51735">
    <property type="entry name" value="NAD(P)-binding Rossmann-fold domains"/>
    <property type="match status" value="1"/>
</dbReference>
<feature type="domain" description="Enoyl reductase (ER)" evidence="3">
    <location>
        <begin position="11"/>
        <end position="351"/>
    </location>
</feature>
<dbReference type="SMART" id="SM00829">
    <property type="entry name" value="PKS_ER"/>
    <property type="match status" value="1"/>
</dbReference>
<comment type="similarity">
    <text evidence="1">Belongs to the zinc-containing alcohol dehydrogenase family.</text>
</comment>
<evidence type="ECO:0000256" key="2">
    <source>
        <dbReference type="ARBA" id="ARBA00023002"/>
    </source>
</evidence>
<dbReference type="OrthoDB" id="9992527at2759"/>
<dbReference type="PANTHER" id="PTHR45348:SF3">
    <property type="entry name" value="ENOYL REDUCTASE (ER) DOMAIN-CONTAINING PROTEIN"/>
    <property type="match status" value="1"/>
</dbReference>
<sequence>MSTHKAIVTVAVRAPLEIIEVPTVQPVTREVRVRVEWTASTPLDLHQNDGGLIVKYPQILGSGVAGTVVEVGPMVRNLALGDQKVFGFCFEEAKCKAQQEFVTVLETSLGKLPSGFSLQEAVTLPNNVVTIFHGMTTGLSIPLAWPCSQAPPPPHANIPVLIWGGTSSCGQYELQILSHWGYKNLLTTASPANHAYLRSLGAAHTFDYRDPDVSKQIIEAAEKQVPAIPFVFDCIGSKSGSLAQIAKIAQKGTRVAVLLPVVLKDATEEDAPEYAMDVEPHAPWAEGVDTRGVRTHFYKENEFFREYLQPTIVPTLLADGVIKPNKQKIVEGETLLERGQNALDMLRRKEVSAERLVWRVSSN</sequence>
<dbReference type="InterPro" id="IPR036291">
    <property type="entry name" value="NAD(P)-bd_dom_sf"/>
</dbReference>
<reference evidence="4 5" key="1">
    <citation type="submission" date="2016-04" db="EMBL/GenBank/DDBJ databases">
        <title>A degradative enzymes factory behind the ericoid mycorrhizal symbiosis.</title>
        <authorList>
            <consortium name="DOE Joint Genome Institute"/>
            <person name="Martino E."/>
            <person name="Morin E."/>
            <person name="Grelet G."/>
            <person name="Kuo A."/>
            <person name="Kohler A."/>
            <person name="Daghino S."/>
            <person name="Barry K."/>
            <person name="Choi C."/>
            <person name="Cichocki N."/>
            <person name="Clum A."/>
            <person name="Copeland A."/>
            <person name="Hainaut M."/>
            <person name="Haridas S."/>
            <person name="Labutti K."/>
            <person name="Lindquist E."/>
            <person name="Lipzen A."/>
            <person name="Khouja H.-R."/>
            <person name="Murat C."/>
            <person name="Ohm R."/>
            <person name="Olson A."/>
            <person name="Spatafora J."/>
            <person name="Veneault-Fourrey C."/>
            <person name="Henrissat B."/>
            <person name="Grigoriev I."/>
            <person name="Martin F."/>
            <person name="Perotto S."/>
        </authorList>
    </citation>
    <scope>NUCLEOTIDE SEQUENCE [LARGE SCALE GENOMIC DNA]</scope>
    <source>
        <strain evidence="4 5">E</strain>
    </source>
</reference>
<accession>A0A2J6TPP3</accession>
<evidence type="ECO:0000256" key="1">
    <source>
        <dbReference type="ARBA" id="ARBA00008072"/>
    </source>
</evidence>
<dbReference type="GeneID" id="36582049"/>
<dbReference type="PANTHER" id="PTHR45348">
    <property type="entry name" value="HYPOTHETICAL OXIDOREDUCTASE (EUROFUNG)"/>
    <property type="match status" value="1"/>
</dbReference>
<dbReference type="EMBL" id="KZ613747">
    <property type="protein sequence ID" value="PMD64996.1"/>
    <property type="molecule type" value="Genomic_DNA"/>
</dbReference>
<dbReference type="Gene3D" id="3.40.50.720">
    <property type="entry name" value="NAD(P)-binding Rossmann-like Domain"/>
    <property type="match status" value="1"/>
</dbReference>
<evidence type="ECO:0000313" key="4">
    <source>
        <dbReference type="EMBL" id="PMD64996.1"/>
    </source>
</evidence>
<dbReference type="STRING" id="1095630.A0A2J6TPP3"/>
<dbReference type="InterPro" id="IPR013154">
    <property type="entry name" value="ADH-like_N"/>
</dbReference>
<dbReference type="CDD" id="cd08249">
    <property type="entry name" value="enoyl_reductase_like"/>
    <property type="match status" value="1"/>
</dbReference>
<dbReference type="Pfam" id="PF08240">
    <property type="entry name" value="ADH_N"/>
    <property type="match status" value="1"/>
</dbReference>
<dbReference type="InterPro" id="IPR020843">
    <property type="entry name" value="ER"/>
</dbReference>
<organism evidence="4 5">
    <name type="scientific">Hyaloscypha bicolor E</name>
    <dbReference type="NCBI Taxonomy" id="1095630"/>
    <lineage>
        <taxon>Eukaryota</taxon>
        <taxon>Fungi</taxon>
        <taxon>Dikarya</taxon>
        <taxon>Ascomycota</taxon>
        <taxon>Pezizomycotina</taxon>
        <taxon>Leotiomycetes</taxon>
        <taxon>Helotiales</taxon>
        <taxon>Hyaloscyphaceae</taxon>
        <taxon>Hyaloscypha</taxon>
        <taxon>Hyaloscypha bicolor</taxon>
    </lineage>
</organism>
<gene>
    <name evidence="4" type="ORF">K444DRAFT_519624</name>
</gene>
<evidence type="ECO:0000313" key="5">
    <source>
        <dbReference type="Proteomes" id="UP000235371"/>
    </source>
</evidence>
<keyword evidence="5" id="KW-1185">Reference proteome</keyword>
<dbReference type="Gene3D" id="3.90.180.10">
    <property type="entry name" value="Medium-chain alcohol dehydrogenases, catalytic domain"/>
    <property type="match status" value="1"/>
</dbReference>
<dbReference type="GO" id="GO:0016651">
    <property type="term" value="F:oxidoreductase activity, acting on NAD(P)H"/>
    <property type="evidence" value="ECO:0007669"/>
    <property type="project" value="InterPro"/>
</dbReference>
<proteinExistence type="inferred from homology"/>
<dbReference type="SUPFAM" id="SSF50129">
    <property type="entry name" value="GroES-like"/>
    <property type="match status" value="1"/>
</dbReference>
<keyword evidence="2" id="KW-0560">Oxidoreductase</keyword>
<dbReference type="InterPro" id="IPR047122">
    <property type="entry name" value="Trans-enoyl_RdTase-like"/>
</dbReference>